<dbReference type="InterPro" id="IPR012677">
    <property type="entry name" value="Nucleotide-bd_a/b_plait_sf"/>
</dbReference>
<dbReference type="EMBL" id="JABFUD020000021">
    <property type="protein sequence ID" value="KAI5063287.1"/>
    <property type="molecule type" value="Genomic_DNA"/>
</dbReference>
<dbReference type="OrthoDB" id="417481at2759"/>
<proteinExistence type="predicted"/>
<gene>
    <name evidence="1" type="ORF">GOP47_0021834</name>
</gene>
<reference evidence="1" key="1">
    <citation type="submission" date="2021-01" db="EMBL/GenBank/DDBJ databases">
        <title>Adiantum capillus-veneris genome.</title>
        <authorList>
            <person name="Fang Y."/>
            <person name="Liao Q."/>
        </authorList>
    </citation>
    <scope>NUCLEOTIDE SEQUENCE</scope>
    <source>
        <strain evidence="1">H3</strain>
        <tissue evidence="1">Leaf</tissue>
    </source>
</reference>
<evidence type="ECO:0000313" key="2">
    <source>
        <dbReference type="Proteomes" id="UP000886520"/>
    </source>
</evidence>
<accession>A0A9D4U8J9</accession>
<protein>
    <recommendedName>
        <fullName evidence="3">RRM domain-containing protein</fullName>
    </recommendedName>
</protein>
<dbReference type="SUPFAM" id="SSF54928">
    <property type="entry name" value="RNA-binding domain, RBD"/>
    <property type="match status" value="1"/>
</dbReference>
<organism evidence="1 2">
    <name type="scientific">Adiantum capillus-veneris</name>
    <name type="common">Maidenhair fern</name>
    <dbReference type="NCBI Taxonomy" id="13818"/>
    <lineage>
        <taxon>Eukaryota</taxon>
        <taxon>Viridiplantae</taxon>
        <taxon>Streptophyta</taxon>
        <taxon>Embryophyta</taxon>
        <taxon>Tracheophyta</taxon>
        <taxon>Polypodiopsida</taxon>
        <taxon>Polypodiidae</taxon>
        <taxon>Polypodiales</taxon>
        <taxon>Pteridineae</taxon>
        <taxon>Pteridaceae</taxon>
        <taxon>Vittarioideae</taxon>
        <taxon>Adiantum</taxon>
    </lineage>
</organism>
<dbReference type="Proteomes" id="UP000886520">
    <property type="component" value="Chromosome 21"/>
</dbReference>
<comment type="caution">
    <text evidence="1">The sequence shown here is derived from an EMBL/GenBank/DDBJ whole genome shotgun (WGS) entry which is preliminary data.</text>
</comment>
<keyword evidence="2" id="KW-1185">Reference proteome</keyword>
<dbReference type="GO" id="GO:0003676">
    <property type="term" value="F:nucleic acid binding"/>
    <property type="evidence" value="ECO:0007669"/>
    <property type="project" value="InterPro"/>
</dbReference>
<dbReference type="InterPro" id="IPR035979">
    <property type="entry name" value="RBD_domain_sf"/>
</dbReference>
<dbReference type="Gene3D" id="3.30.70.330">
    <property type="match status" value="1"/>
</dbReference>
<dbReference type="AlphaFoldDB" id="A0A9D4U8J9"/>
<evidence type="ECO:0000313" key="1">
    <source>
        <dbReference type="EMBL" id="KAI5063287.1"/>
    </source>
</evidence>
<evidence type="ECO:0008006" key="3">
    <source>
        <dbReference type="Google" id="ProtNLM"/>
    </source>
</evidence>
<name>A0A9D4U8J9_ADICA</name>
<sequence length="188" mass="20830">MCQSLPAALNDNSAIKPLLTTVVIRKIPTSVRQQDLLKFLDSFCAENNLMQGGSQCLLAAKFHSMPKRPVRGQSSDVEINYVHIPLSKKGAHKGFAVINFTTLKGAMMFNALLHERQVEMGPQRRAFVCKVAFAEKQIDNLALLLPLYRSPCFSIHHATVASTSLSTIFSDVITKSALEILMLSMRKL</sequence>